<keyword evidence="2" id="KW-1185">Reference proteome</keyword>
<dbReference type="Gene3D" id="2.40.70.10">
    <property type="entry name" value="Acid Proteases"/>
    <property type="match status" value="1"/>
</dbReference>
<dbReference type="OrthoDB" id="778454at2759"/>
<dbReference type="InterPro" id="IPR021109">
    <property type="entry name" value="Peptidase_aspartic_dom_sf"/>
</dbReference>
<dbReference type="Gene3D" id="3.10.10.10">
    <property type="entry name" value="HIV Type 1 Reverse Transcriptase, subunit A, domain 1"/>
    <property type="match status" value="1"/>
</dbReference>
<evidence type="ECO:0000313" key="2">
    <source>
        <dbReference type="Proteomes" id="UP000824120"/>
    </source>
</evidence>
<gene>
    <name evidence="1" type="ORF">H5410_064106</name>
</gene>
<dbReference type="EMBL" id="JACXVP010000027">
    <property type="protein sequence ID" value="KAG5568878.1"/>
    <property type="molecule type" value="Genomic_DNA"/>
</dbReference>
<dbReference type="PANTHER" id="PTHR33067:SF9">
    <property type="entry name" value="RNA-DIRECTED DNA POLYMERASE"/>
    <property type="match status" value="1"/>
</dbReference>
<proteinExistence type="predicted"/>
<dbReference type="InterPro" id="IPR043502">
    <property type="entry name" value="DNA/RNA_pol_sf"/>
</dbReference>
<protein>
    <recommendedName>
        <fullName evidence="3">Reverse transcriptase</fullName>
    </recommendedName>
</protein>
<sequence>MLGLEASKLIAMRLLMADRTVKKPIGVLKYVLVKEESVIFLADFVILDCEVDFGVPIILGRPFLSTGMPWSMKQESDLKLVSVVNHIVEQCSDVSIEERLGVDALAAVMMNFEGDGIEDYDELVAALDRNHDSPPAKPYVEEAPKLLLKALPSYLRYVFLGRDSTLPIIIADNLSEVQVEAMTTADIIGIPSGICSHKIQLMPDIKPSIEHQRILNPPTQEVVKKEIIKWLDVGFIYLIADSNWVCPVQCVPKKGVISMVSNAKSEPVSMRPVTRWRLIVLSPNSLVKRVVAFKSSKKEKKKPL</sequence>
<reference evidence="1" key="1">
    <citation type="submission" date="2020-09" db="EMBL/GenBank/DDBJ databases">
        <title>De no assembly of potato wild relative species, Solanum commersonii.</title>
        <authorList>
            <person name="Cho K."/>
        </authorList>
    </citation>
    <scope>NUCLEOTIDE SEQUENCE</scope>
    <source>
        <strain evidence="1">LZ3.2</strain>
        <tissue evidence="1">Leaf</tissue>
    </source>
</reference>
<comment type="caution">
    <text evidence="1">The sequence shown here is derived from an EMBL/GenBank/DDBJ whole genome shotgun (WGS) entry which is preliminary data.</text>
</comment>
<dbReference type="PANTHER" id="PTHR33067">
    <property type="entry name" value="RNA-DIRECTED DNA POLYMERASE-RELATED"/>
    <property type="match status" value="1"/>
</dbReference>
<dbReference type="Proteomes" id="UP000824120">
    <property type="component" value="Unassembled WGS sequence"/>
</dbReference>
<dbReference type="AlphaFoldDB" id="A0A9J5W154"/>
<name>A0A9J5W154_SOLCO</name>
<accession>A0A9J5W154</accession>
<evidence type="ECO:0008006" key="3">
    <source>
        <dbReference type="Google" id="ProtNLM"/>
    </source>
</evidence>
<dbReference type="SUPFAM" id="SSF56672">
    <property type="entry name" value="DNA/RNA polymerases"/>
    <property type="match status" value="1"/>
</dbReference>
<evidence type="ECO:0000313" key="1">
    <source>
        <dbReference type="EMBL" id="KAG5568878.1"/>
    </source>
</evidence>
<organism evidence="1 2">
    <name type="scientific">Solanum commersonii</name>
    <name type="common">Commerson's wild potato</name>
    <name type="synonym">Commerson's nightshade</name>
    <dbReference type="NCBI Taxonomy" id="4109"/>
    <lineage>
        <taxon>Eukaryota</taxon>
        <taxon>Viridiplantae</taxon>
        <taxon>Streptophyta</taxon>
        <taxon>Embryophyta</taxon>
        <taxon>Tracheophyta</taxon>
        <taxon>Spermatophyta</taxon>
        <taxon>Magnoliopsida</taxon>
        <taxon>eudicotyledons</taxon>
        <taxon>Gunneridae</taxon>
        <taxon>Pentapetalae</taxon>
        <taxon>asterids</taxon>
        <taxon>lamiids</taxon>
        <taxon>Solanales</taxon>
        <taxon>Solanaceae</taxon>
        <taxon>Solanoideae</taxon>
        <taxon>Solaneae</taxon>
        <taxon>Solanum</taxon>
    </lineage>
</organism>